<feature type="transmembrane region" description="Helical" evidence="2">
    <location>
        <begin position="67"/>
        <end position="87"/>
    </location>
</feature>
<gene>
    <name evidence="3" type="ORF">BJ878DRAFT_582658</name>
</gene>
<dbReference type="InterPro" id="IPR039632">
    <property type="entry name" value="TMEM42"/>
</dbReference>
<dbReference type="Proteomes" id="UP000887226">
    <property type="component" value="Unassembled WGS sequence"/>
</dbReference>
<evidence type="ECO:0000256" key="2">
    <source>
        <dbReference type="SAM" id="Phobius"/>
    </source>
</evidence>
<dbReference type="PANTHER" id="PTHR31965">
    <property type="entry name" value="TRANSMEMBRANE PROTEIN 42"/>
    <property type="match status" value="1"/>
</dbReference>
<feature type="region of interest" description="Disordered" evidence="1">
    <location>
        <begin position="1"/>
        <end position="58"/>
    </location>
</feature>
<keyword evidence="4" id="KW-1185">Reference proteome</keyword>
<keyword evidence="2" id="KW-1133">Transmembrane helix</keyword>
<feature type="transmembrane region" description="Helical" evidence="2">
    <location>
        <begin position="179"/>
        <end position="198"/>
    </location>
</feature>
<protein>
    <recommendedName>
        <fullName evidence="5">EamA domain-containing protein</fullName>
    </recommendedName>
</protein>
<keyword evidence="2" id="KW-0472">Membrane</keyword>
<sequence>MSLRHRRHLQNLRQKAQMDGGRVDDPHHPLLGIDKDGANSTTPHVHGDGIEGEEDDRQMERLSLGKTSQWIVLAVASGGCAAFNGVFAKLTTTELTTTLATWVADSLGLATIEGSVEVVVRALFFGLNIVFNIIMWTLYTKALSRGSSTTQVAIMNTSSNFMVTAILGFIIFSESLPPLWWAGAALLVAGSVITGRAYGDEGRAFELEGGDAAELERKRGEEEDTVSLGSEDNLIRDPR</sequence>
<dbReference type="InterPro" id="IPR037185">
    <property type="entry name" value="EmrE-like"/>
</dbReference>
<organism evidence="3 4">
    <name type="scientific">Calycina marina</name>
    <dbReference type="NCBI Taxonomy" id="1763456"/>
    <lineage>
        <taxon>Eukaryota</taxon>
        <taxon>Fungi</taxon>
        <taxon>Dikarya</taxon>
        <taxon>Ascomycota</taxon>
        <taxon>Pezizomycotina</taxon>
        <taxon>Leotiomycetes</taxon>
        <taxon>Helotiales</taxon>
        <taxon>Pezizellaceae</taxon>
        <taxon>Calycina</taxon>
    </lineage>
</organism>
<keyword evidence="2" id="KW-0812">Transmembrane</keyword>
<feature type="region of interest" description="Disordered" evidence="1">
    <location>
        <begin position="216"/>
        <end position="239"/>
    </location>
</feature>
<dbReference type="EMBL" id="MU253913">
    <property type="protein sequence ID" value="KAG9244339.1"/>
    <property type="molecule type" value="Genomic_DNA"/>
</dbReference>
<name>A0A9P7Z2D0_9HELO</name>
<feature type="compositionally biased region" description="Basic and acidic residues" evidence="1">
    <location>
        <begin position="21"/>
        <end position="37"/>
    </location>
</feature>
<dbReference type="AlphaFoldDB" id="A0A9P7Z2D0"/>
<feature type="transmembrane region" description="Helical" evidence="2">
    <location>
        <begin position="152"/>
        <end position="173"/>
    </location>
</feature>
<feature type="compositionally biased region" description="Basic residues" evidence="1">
    <location>
        <begin position="1"/>
        <end position="10"/>
    </location>
</feature>
<proteinExistence type="predicted"/>
<accession>A0A9P7Z2D0</accession>
<evidence type="ECO:0000256" key="1">
    <source>
        <dbReference type="SAM" id="MobiDB-lite"/>
    </source>
</evidence>
<evidence type="ECO:0008006" key="5">
    <source>
        <dbReference type="Google" id="ProtNLM"/>
    </source>
</evidence>
<comment type="caution">
    <text evidence="3">The sequence shown here is derived from an EMBL/GenBank/DDBJ whole genome shotgun (WGS) entry which is preliminary data.</text>
</comment>
<evidence type="ECO:0000313" key="3">
    <source>
        <dbReference type="EMBL" id="KAG9244339.1"/>
    </source>
</evidence>
<dbReference type="SUPFAM" id="SSF103481">
    <property type="entry name" value="Multidrug resistance efflux transporter EmrE"/>
    <property type="match status" value="1"/>
</dbReference>
<reference evidence="3" key="1">
    <citation type="journal article" date="2021" name="IMA Fungus">
        <title>Genomic characterization of three marine fungi, including Emericellopsis atlantica sp. nov. with signatures of a generalist lifestyle and marine biomass degradation.</title>
        <authorList>
            <person name="Hagestad O.C."/>
            <person name="Hou L."/>
            <person name="Andersen J.H."/>
            <person name="Hansen E.H."/>
            <person name="Altermark B."/>
            <person name="Li C."/>
            <person name="Kuhnert E."/>
            <person name="Cox R.J."/>
            <person name="Crous P.W."/>
            <person name="Spatafora J.W."/>
            <person name="Lail K."/>
            <person name="Amirebrahimi M."/>
            <person name="Lipzen A."/>
            <person name="Pangilinan J."/>
            <person name="Andreopoulos W."/>
            <person name="Hayes R.D."/>
            <person name="Ng V."/>
            <person name="Grigoriev I.V."/>
            <person name="Jackson S.A."/>
            <person name="Sutton T.D.S."/>
            <person name="Dobson A.D.W."/>
            <person name="Rama T."/>
        </authorList>
    </citation>
    <scope>NUCLEOTIDE SEQUENCE</scope>
    <source>
        <strain evidence="3">TRa3180A</strain>
    </source>
</reference>
<dbReference type="PANTHER" id="PTHR31965:SF1">
    <property type="entry name" value="TRANSMEMBRANE PROTEIN 42"/>
    <property type="match status" value="1"/>
</dbReference>
<evidence type="ECO:0000313" key="4">
    <source>
        <dbReference type="Proteomes" id="UP000887226"/>
    </source>
</evidence>
<dbReference type="OrthoDB" id="5854584at2759"/>
<feature type="transmembrane region" description="Helical" evidence="2">
    <location>
        <begin position="118"/>
        <end position="140"/>
    </location>
</feature>